<feature type="compositionally biased region" description="Polar residues" evidence="1">
    <location>
        <begin position="36"/>
        <end position="62"/>
    </location>
</feature>
<comment type="caution">
    <text evidence="2">The sequence shown here is derived from an EMBL/GenBank/DDBJ whole genome shotgun (WGS) entry which is preliminary data.</text>
</comment>
<evidence type="ECO:0000313" key="3">
    <source>
        <dbReference type="Proteomes" id="UP001187682"/>
    </source>
</evidence>
<evidence type="ECO:0000256" key="1">
    <source>
        <dbReference type="SAM" id="MobiDB-lite"/>
    </source>
</evidence>
<dbReference type="Proteomes" id="UP001187682">
    <property type="component" value="Unassembled WGS sequence"/>
</dbReference>
<gene>
    <name evidence="2" type="ORF">DNG_03755</name>
</gene>
<proteinExistence type="predicted"/>
<evidence type="ECO:0000313" key="2">
    <source>
        <dbReference type="EMBL" id="SPO01007.1"/>
    </source>
</evidence>
<reference evidence="2" key="1">
    <citation type="submission" date="2018-03" db="EMBL/GenBank/DDBJ databases">
        <authorList>
            <person name="Guldener U."/>
        </authorList>
    </citation>
    <scope>NUCLEOTIDE SEQUENCE</scope>
</reference>
<keyword evidence="3" id="KW-1185">Reference proteome</keyword>
<organism evidence="2 3">
    <name type="scientific">Cephalotrichum gorgonifer</name>
    <dbReference type="NCBI Taxonomy" id="2041049"/>
    <lineage>
        <taxon>Eukaryota</taxon>
        <taxon>Fungi</taxon>
        <taxon>Dikarya</taxon>
        <taxon>Ascomycota</taxon>
        <taxon>Pezizomycotina</taxon>
        <taxon>Sordariomycetes</taxon>
        <taxon>Hypocreomycetidae</taxon>
        <taxon>Microascales</taxon>
        <taxon>Microascaceae</taxon>
        <taxon>Cephalotrichum</taxon>
    </lineage>
</organism>
<sequence length="137" mass="13812">MAASSLAEPIRDPPCTSPPTPASDRWYVSFPPFRETPNTTGTHDPSSQTTSSSVAGTPDSTRPITPNSTAPSPAPTAAHPGSVASDAGCHTRYHACANFGICGGWVVVAGTACGVCVRGKAGSVLDGLRGGVFGSQK</sequence>
<name>A0AAE8MVV9_9PEZI</name>
<accession>A0AAE8MVV9</accession>
<dbReference type="AlphaFoldDB" id="A0AAE8MVV9"/>
<feature type="compositionally biased region" description="Low complexity" evidence="1">
    <location>
        <begin position="63"/>
        <end position="82"/>
    </location>
</feature>
<feature type="region of interest" description="Disordered" evidence="1">
    <location>
        <begin position="1"/>
        <end position="86"/>
    </location>
</feature>
<dbReference type="EMBL" id="ONZQ02000004">
    <property type="protein sequence ID" value="SPO01007.1"/>
    <property type="molecule type" value="Genomic_DNA"/>
</dbReference>
<protein>
    <submittedName>
        <fullName evidence="2">Uncharacterized protein</fullName>
    </submittedName>
</protein>